<feature type="domain" description="Peptidase S54 rhomboid" evidence="6">
    <location>
        <begin position="76"/>
        <end position="214"/>
    </location>
</feature>
<evidence type="ECO:0000256" key="3">
    <source>
        <dbReference type="ARBA" id="ARBA00022989"/>
    </source>
</evidence>
<feature type="transmembrane region" description="Helical" evidence="5">
    <location>
        <begin position="140"/>
        <end position="160"/>
    </location>
</feature>
<keyword evidence="2 5" id="KW-0812">Transmembrane</keyword>
<feature type="transmembrane region" description="Helical" evidence="5">
    <location>
        <begin position="12"/>
        <end position="32"/>
    </location>
</feature>
<evidence type="ECO:0000256" key="5">
    <source>
        <dbReference type="SAM" id="Phobius"/>
    </source>
</evidence>
<evidence type="ECO:0000256" key="4">
    <source>
        <dbReference type="ARBA" id="ARBA00023136"/>
    </source>
</evidence>
<dbReference type="AlphaFoldDB" id="A0A2T6BM20"/>
<dbReference type="Proteomes" id="UP000243978">
    <property type="component" value="Unassembled WGS sequence"/>
</dbReference>
<evidence type="ECO:0000256" key="2">
    <source>
        <dbReference type="ARBA" id="ARBA00022692"/>
    </source>
</evidence>
<dbReference type="OrthoDB" id="7836448at2"/>
<dbReference type="GO" id="GO:0004252">
    <property type="term" value="F:serine-type endopeptidase activity"/>
    <property type="evidence" value="ECO:0007669"/>
    <property type="project" value="InterPro"/>
</dbReference>
<proteinExistence type="predicted"/>
<feature type="transmembrane region" description="Helical" evidence="5">
    <location>
        <begin position="200"/>
        <end position="223"/>
    </location>
</feature>
<dbReference type="EMBL" id="QBKS01000001">
    <property type="protein sequence ID" value="PTX57124.1"/>
    <property type="molecule type" value="Genomic_DNA"/>
</dbReference>
<feature type="transmembrane region" description="Helical" evidence="5">
    <location>
        <begin position="172"/>
        <end position="194"/>
    </location>
</feature>
<feature type="transmembrane region" description="Helical" evidence="5">
    <location>
        <begin position="116"/>
        <end position="134"/>
    </location>
</feature>
<evidence type="ECO:0000313" key="7">
    <source>
        <dbReference type="EMBL" id="PTX57124.1"/>
    </source>
</evidence>
<dbReference type="SUPFAM" id="SSF144091">
    <property type="entry name" value="Rhomboid-like"/>
    <property type="match status" value="1"/>
</dbReference>
<comment type="caution">
    <text evidence="7">The sequence shown here is derived from an EMBL/GenBank/DDBJ whole genome shotgun (WGS) entry which is preliminary data.</text>
</comment>
<dbReference type="RefSeq" id="WP_107845252.1">
    <property type="nucleotide sequence ID" value="NZ_QBKS01000001.1"/>
</dbReference>
<keyword evidence="3 5" id="KW-1133">Transmembrane helix</keyword>
<evidence type="ECO:0000259" key="6">
    <source>
        <dbReference type="Pfam" id="PF01694"/>
    </source>
</evidence>
<evidence type="ECO:0000313" key="8">
    <source>
        <dbReference type="Proteomes" id="UP000243978"/>
    </source>
</evidence>
<dbReference type="InterPro" id="IPR035952">
    <property type="entry name" value="Rhomboid-like_sf"/>
</dbReference>
<gene>
    <name evidence="7" type="ORF">C8N43_1790</name>
</gene>
<reference evidence="7 8" key="1">
    <citation type="submission" date="2018-04" db="EMBL/GenBank/DDBJ databases">
        <title>Genomic Encyclopedia of Archaeal and Bacterial Type Strains, Phase II (KMG-II): from individual species to whole genera.</title>
        <authorList>
            <person name="Goeker M."/>
        </authorList>
    </citation>
    <scope>NUCLEOTIDE SEQUENCE [LARGE SCALE GENOMIC DNA]</scope>
    <source>
        <strain evidence="7 8">DSM 100977</strain>
    </source>
</reference>
<dbReference type="Gene3D" id="1.20.1540.10">
    <property type="entry name" value="Rhomboid-like"/>
    <property type="match status" value="1"/>
</dbReference>
<sequence length="229" mass="24783">MYHKNADVSPFNALPPVVLLIAGLIAAVEIIFQAGAAGLAGDARAVGWRLDALQDYAFFPRVMGAMWEQGYYPYEHMRRFVTFPFVHRSFIDAAFGCVIVLAIGKSVGEVFGTARFLIVFFASAVLGAFVYGLTGDDFPLVGAYTGGYGLIGAFTFMLWVSLAATGENEMRAFTLIAFLMGIQLVFGLLFGGGLGWVADLFGFIAGFILAFLMSPGGWSRVLAKLRARR</sequence>
<accession>A0A2T6BM20</accession>
<comment type="subcellular location">
    <subcellularLocation>
        <location evidence="1">Membrane</location>
        <topology evidence="1">Multi-pass membrane protein</topology>
    </subcellularLocation>
</comment>
<dbReference type="Pfam" id="PF01694">
    <property type="entry name" value="Rhomboid"/>
    <property type="match status" value="1"/>
</dbReference>
<evidence type="ECO:0000256" key="1">
    <source>
        <dbReference type="ARBA" id="ARBA00004141"/>
    </source>
</evidence>
<dbReference type="InterPro" id="IPR022764">
    <property type="entry name" value="Peptidase_S54_rhomboid_dom"/>
</dbReference>
<name>A0A2T6BM20_9RHOB</name>
<organism evidence="7 8">
    <name type="scientific">Litoreibacter ponti</name>
    <dbReference type="NCBI Taxonomy" id="1510457"/>
    <lineage>
        <taxon>Bacteria</taxon>
        <taxon>Pseudomonadati</taxon>
        <taxon>Pseudomonadota</taxon>
        <taxon>Alphaproteobacteria</taxon>
        <taxon>Rhodobacterales</taxon>
        <taxon>Roseobacteraceae</taxon>
        <taxon>Litoreibacter</taxon>
    </lineage>
</organism>
<dbReference type="GO" id="GO:0016020">
    <property type="term" value="C:membrane"/>
    <property type="evidence" value="ECO:0007669"/>
    <property type="project" value="UniProtKB-SubCell"/>
</dbReference>
<feature type="transmembrane region" description="Helical" evidence="5">
    <location>
        <begin position="85"/>
        <end position="104"/>
    </location>
</feature>
<keyword evidence="8" id="KW-1185">Reference proteome</keyword>
<keyword evidence="4 5" id="KW-0472">Membrane</keyword>
<protein>
    <submittedName>
        <fullName evidence="7">Rhomboid family protein</fullName>
    </submittedName>
</protein>